<feature type="domain" description="IrrE N-terminal-like" evidence="1">
    <location>
        <begin position="85"/>
        <end position="188"/>
    </location>
</feature>
<reference evidence="2" key="1">
    <citation type="journal article" date="2017" name="Syst. Appl. Microbiol.">
        <title>Soybeans inoculated with root zone soils of Canadian native legumes harbour diverse and novel Bradyrhizobium spp. that possess agricultural potential.</title>
        <authorList>
            <person name="Bromfield E.S.P."/>
            <person name="Cloutier S."/>
            <person name="Tambong J.T."/>
            <person name="Tran Thi T.V."/>
        </authorList>
    </citation>
    <scope>NUCLEOTIDE SEQUENCE</scope>
    <source>
        <strain evidence="2">1S5</strain>
    </source>
</reference>
<sequence>MIEAEVGEYERREIDAQVNRILRDLGNPEPPIRLAEVRKLLNLDLRYYKSTDPGLLDELSHRFRLFARKTIPDVGKYLSEALTKSKLTAFWVPASMRILLDETVPEPKHRWIESHEISHSVIGWHKDFLLGDNNVTLDPTCHATIEAEANYGAGRLLFMTDRFATEARDLRPNFETVKRLAKRYDNSIVSTFWRLIESRDPEQAMFGVVSSHPRFPEIGAHDGPMAWRYFIRSPAFKSSFSNIEPEMAFSFVKAHATNRTRGPVFEVTDVLTDARGEGWEFRIECFSTTRAVLTLGVASNRRAAVFGG</sequence>
<geneLocation type="plasmid" evidence="2 3">
    <name>pBb1S5b</name>
</geneLocation>
<evidence type="ECO:0000259" key="1">
    <source>
        <dbReference type="Pfam" id="PF06114"/>
    </source>
</evidence>
<dbReference type="Proteomes" id="UP000551709">
    <property type="component" value="Plasmid pBb1S5b"/>
</dbReference>
<proteinExistence type="predicted"/>
<accession>A0A8T5VP64</accession>
<protein>
    <submittedName>
        <fullName evidence="2">ImmA/IrrE family metallo-endopeptidase</fullName>
    </submittedName>
</protein>
<dbReference type="InterPro" id="IPR010359">
    <property type="entry name" value="IrrE_HExxH"/>
</dbReference>
<evidence type="ECO:0000313" key="2">
    <source>
        <dbReference type="EMBL" id="UPT92365.1"/>
    </source>
</evidence>
<dbReference type="AlphaFoldDB" id="A0A8T5VP64"/>
<dbReference type="RefSeq" id="WP_166107203.1">
    <property type="nucleotide sequence ID" value="NZ_CP096257.1"/>
</dbReference>
<dbReference type="EMBL" id="CP096257">
    <property type="protein sequence ID" value="UPT92365.1"/>
    <property type="molecule type" value="Genomic_DNA"/>
</dbReference>
<dbReference type="Pfam" id="PF06114">
    <property type="entry name" value="Peptidase_M78"/>
    <property type="match status" value="1"/>
</dbReference>
<reference evidence="2" key="2">
    <citation type="submission" date="2022-04" db="EMBL/GenBank/DDBJ databases">
        <authorList>
            <person name="Bromfield E.S.P."/>
            <person name="Cloutier S."/>
        </authorList>
    </citation>
    <scope>NUCLEOTIDE SEQUENCE</scope>
    <source>
        <strain evidence="2">1S5</strain>
        <plasmid evidence="2">pBb1S5b</plasmid>
    </source>
</reference>
<name>A0A8T5VP64_9BRAD</name>
<keyword evidence="2" id="KW-0614">Plasmid</keyword>
<organism evidence="2 3">
    <name type="scientific">Bradyrhizobium barranii subsp. apii</name>
    <dbReference type="NCBI Taxonomy" id="2819348"/>
    <lineage>
        <taxon>Bacteria</taxon>
        <taxon>Pseudomonadati</taxon>
        <taxon>Pseudomonadota</taxon>
        <taxon>Alphaproteobacteria</taxon>
        <taxon>Hyphomicrobiales</taxon>
        <taxon>Nitrobacteraceae</taxon>
        <taxon>Bradyrhizobium</taxon>
        <taxon>Bradyrhizobium barranii</taxon>
    </lineage>
</organism>
<evidence type="ECO:0000313" key="3">
    <source>
        <dbReference type="Proteomes" id="UP000551709"/>
    </source>
</evidence>
<gene>
    <name evidence="2" type="ORF">HAP41_0000049615</name>
</gene>